<keyword evidence="12" id="KW-1185">Reference proteome</keyword>
<feature type="transmembrane region" description="Helical" evidence="7">
    <location>
        <begin position="119"/>
        <end position="139"/>
    </location>
</feature>
<dbReference type="InterPro" id="IPR023408">
    <property type="entry name" value="MscS_beta-dom_sf"/>
</dbReference>
<dbReference type="Pfam" id="PF21082">
    <property type="entry name" value="MS_channel_3rd"/>
    <property type="match status" value="1"/>
</dbReference>
<dbReference type="PANTHER" id="PTHR30566">
    <property type="entry name" value="YNAI-RELATED MECHANOSENSITIVE ION CHANNEL"/>
    <property type="match status" value="1"/>
</dbReference>
<keyword evidence="6 7" id="KW-0472">Membrane</keyword>
<gene>
    <name evidence="11" type="ORF">E4L96_16175</name>
</gene>
<feature type="transmembrane region" description="Helical" evidence="7">
    <location>
        <begin position="52"/>
        <end position="73"/>
    </location>
</feature>
<dbReference type="SUPFAM" id="SSF50182">
    <property type="entry name" value="Sm-like ribonucleoproteins"/>
    <property type="match status" value="1"/>
</dbReference>
<feature type="domain" description="Mechanosensitive ion channel MscS" evidence="8">
    <location>
        <begin position="141"/>
        <end position="209"/>
    </location>
</feature>
<dbReference type="SUPFAM" id="SSF82861">
    <property type="entry name" value="Mechanosensitive channel protein MscS (YggB), transmembrane region"/>
    <property type="match status" value="1"/>
</dbReference>
<dbReference type="EMBL" id="SPVF01000208">
    <property type="protein sequence ID" value="TFW16583.1"/>
    <property type="molecule type" value="Genomic_DNA"/>
</dbReference>
<protein>
    <submittedName>
        <fullName evidence="11">Mechanosensitive ion channel family protein</fullName>
    </submittedName>
</protein>
<dbReference type="Gene3D" id="3.30.70.100">
    <property type="match status" value="1"/>
</dbReference>
<evidence type="ECO:0000256" key="6">
    <source>
        <dbReference type="ARBA" id="ARBA00023136"/>
    </source>
</evidence>
<dbReference type="PANTHER" id="PTHR30566:SF25">
    <property type="entry name" value="INNER MEMBRANE PROTEIN"/>
    <property type="match status" value="1"/>
</dbReference>
<sequence length="333" mass="37212">MRHLGAIAARTETQLDDMLVSGIKATRVLLMVVLGIYVGTTVLELSPRWEQFFTRAAIAALLVQCAIWGDRAVRRWVRNYRASNTRDPARTTSTAALGFILRILLWVVIVLMILDNLGFNITTLVASLGIGGVAVALAVQNILGDLFASLSIVIDKPFVIGDFINVEGQAMGTVEYVGLKTTRVRALDGEQIVFSNNKLLNSRIHNIQRLQSRRVAFVIGVVQNTPKDLLAEVPRLIGDIIRARQPRAGFDRAHFFRFGPSSLDFEIVYYFNDPDFNMHMDMQQEIFLEIHGAFQERGIKLAVPVQAVRVDPVSPMELVSRDEAERVLRRDAA</sequence>
<dbReference type="InterPro" id="IPR011014">
    <property type="entry name" value="MscS_channel_TM-2"/>
</dbReference>
<keyword evidence="3" id="KW-1003">Cell membrane</keyword>
<dbReference type="Pfam" id="PF21088">
    <property type="entry name" value="MS_channel_1st"/>
    <property type="match status" value="1"/>
</dbReference>
<dbReference type="Gene3D" id="2.30.30.60">
    <property type="match status" value="1"/>
</dbReference>
<feature type="domain" description="Mechanosensitive ion channel transmembrane helices 2/3" evidence="10">
    <location>
        <begin position="100"/>
        <end position="140"/>
    </location>
</feature>
<reference evidence="11 12" key="1">
    <citation type="submission" date="2019-03" db="EMBL/GenBank/DDBJ databases">
        <title>Draft Genome Sequence of Massilia arenosa sp. nov., a Novel Massilia Species Isolated from a Sandy-loam Maize Soil.</title>
        <authorList>
            <person name="Raths R."/>
            <person name="Peta V."/>
            <person name="Bucking H."/>
        </authorList>
    </citation>
    <scope>NUCLEOTIDE SEQUENCE [LARGE SCALE GENOMIC DNA]</scope>
    <source>
        <strain evidence="11 12">MC02</strain>
    </source>
</reference>
<comment type="subcellular location">
    <subcellularLocation>
        <location evidence="1">Cell membrane</location>
        <topology evidence="1">Multi-pass membrane protein</topology>
    </subcellularLocation>
</comment>
<evidence type="ECO:0000256" key="4">
    <source>
        <dbReference type="ARBA" id="ARBA00022692"/>
    </source>
</evidence>
<comment type="similarity">
    <text evidence="2">Belongs to the MscS (TC 1.A.23) family.</text>
</comment>
<organism evidence="11 12">
    <name type="scientific">Zemynaea arenosa</name>
    <dbReference type="NCBI Taxonomy" id="2561931"/>
    <lineage>
        <taxon>Bacteria</taxon>
        <taxon>Pseudomonadati</taxon>
        <taxon>Pseudomonadota</taxon>
        <taxon>Betaproteobacteria</taxon>
        <taxon>Burkholderiales</taxon>
        <taxon>Oxalobacteraceae</taxon>
        <taxon>Telluria group</taxon>
        <taxon>Zemynaea</taxon>
    </lineage>
</organism>
<dbReference type="InterPro" id="IPR049142">
    <property type="entry name" value="MS_channel_1st"/>
</dbReference>
<feature type="transmembrane region" description="Helical" evidence="7">
    <location>
        <begin position="28"/>
        <end position="46"/>
    </location>
</feature>
<evidence type="ECO:0000259" key="10">
    <source>
        <dbReference type="Pfam" id="PF21088"/>
    </source>
</evidence>
<keyword evidence="4 7" id="KW-0812">Transmembrane</keyword>
<proteinExistence type="inferred from homology"/>
<evidence type="ECO:0000259" key="9">
    <source>
        <dbReference type="Pfam" id="PF21082"/>
    </source>
</evidence>
<dbReference type="InterPro" id="IPR011066">
    <property type="entry name" value="MscS_channel_C_sf"/>
</dbReference>
<evidence type="ECO:0000256" key="3">
    <source>
        <dbReference type="ARBA" id="ARBA00022475"/>
    </source>
</evidence>
<dbReference type="Proteomes" id="UP000298438">
    <property type="component" value="Unassembled WGS sequence"/>
</dbReference>
<dbReference type="InterPro" id="IPR010920">
    <property type="entry name" value="LSM_dom_sf"/>
</dbReference>
<name>A0A4Y9S5W6_9BURK</name>
<dbReference type="InterPro" id="IPR049278">
    <property type="entry name" value="MS_channel_C"/>
</dbReference>
<dbReference type="OrthoDB" id="9775207at2"/>
<evidence type="ECO:0000256" key="5">
    <source>
        <dbReference type="ARBA" id="ARBA00022989"/>
    </source>
</evidence>
<evidence type="ECO:0000256" key="1">
    <source>
        <dbReference type="ARBA" id="ARBA00004651"/>
    </source>
</evidence>
<dbReference type="GO" id="GO:0008381">
    <property type="term" value="F:mechanosensitive monoatomic ion channel activity"/>
    <property type="evidence" value="ECO:0007669"/>
    <property type="project" value="UniProtKB-ARBA"/>
</dbReference>
<evidence type="ECO:0000256" key="7">
    <source>
        <dbReference type="SAM" id="Phobius"/>
    </source>
</evidence>
<evidence type="ECO:0000313" key="11">
    <source>
        <dbReference type="EMBL" id="TFW16583.1"/>
    </source>
</evidence>
<accession>A0A4Y9S5W6</accession>
<evidence type="ECO:0000313" key="12">
    <source>
        <dbReference type="Proteomes" id="UP000298438"/>
    </source>
</evidence>
<feature type="transmembrane region" description="Helical" evidence="7">
    <location>
        <begin position="94"/>
        <end position="113"/>
    </location>
</feature>
<comment type="caution">
    <text evidence="11">The sequence shown here is derived from an EMBL/GenBank/DDBJ whole genome shotgun (WGS) entry which is preliminary data.</text>
</comment>
<evidence type="ECO:0000256" key="2">
    <source>
        <dbReference type="ARBA" id="ARBA00008017"/>
    </source>
</evidence>
<keyword evidence="5 7" id="KW-1133">Transmembrane helix</keyword>
<dbReference type="Pfam" id="PF00924">
    <property type="entry name" value="MS_channel_2nd"/>
    <property type="match status" value="1"/>
</dbReference>
<dbReference type="SUPFAM" id="SSF82689">
    <property type="entry name" value="Mechanosensitive channel protein MscS (YggB), C-terminal domain"/>
    <property type="match status" value="1"/>
</dbReference>
<dbReference type="Gene3D" id="1.10.287.1260">
    <property type="match status" value="1"/>
</dbReference>
<dbReference type="InterPro" id="IPR006685">
    <property type="entry name" value="MscS_channel_2nd"/>
</dbReference>
<dbReference type="AlphaFoldDB" id="A0A4Y9S5W6"/>
<dbReference type="GO" id="GO:0005886">
    <property type="term" value="C:plasma membrane"/>
    <property type="evidence" value="ECO:0007669"/>
    <property type="project" value="UniProtKB-SubCell"/>
</dbReference>
<evidence type="ECO:0000259" key="8">
    <source>
        <dbReference type="Pfam" id="PF00924"/>
    </source>
</evidence>
<feature type="domain" description="Mechanosensitive ion channel MscS C-terminal" evidence="9">
    <location>
        <begin position="216"/>
        <end position="300"/>
    </location>
</feature>